<gene>
    <name evidence="1" type="ORF">IFM53868_07149</name>
</gene>
<evidence type="ECO:0000313" key="2">
    <source>
        <dbReference type="Proteomes" id="UP000465266"/>
    </source>
</evidence>
<organism evidence="1 2">
    <name type="scientific">Aspergillus udagawae</name>
    <dbReference type="NCBI Taxonomy" id="91492"/>
    <lineage>
        <taxon>Eukaryota</taxon>
        <taxon>Fungi</taxon>
        <taxon>Dikarya</taxon>
        <taxon>Ascomycota</taxon>
        <taxon>Pezizomycotina</taxon>
        <taxon>Eurotiomycetes</taxon>
        <taxon>Eurotiomycetidae</taxon>
        <taxon>Eurotiales</taxon>
        <taxon>Aspergillaceae</taxon>
        <taxon>Aspergillus</taxon>
        <taxon>Aspergillus subgen. Fumigati</taxon>
    </lineage>
</organism>
<name>A0ABQ1B6P0_9EURO</name>
<keyword evidence="2" id="KW-1185">Reference proteome</keyword>
<protein>
    <submittedName>
        <fullName evidence="1">Uncharacterized protein</fullName>
    </submittedName>
</protein>
<evidence type="ECO:0000313" key="1">
    <source>
        <dbReference type="EMBL" id="GFF93331.1"/>
    </source>
</evidence>
<sequence>MAHIALNDAARVILKDLKNLIANEPEIQEEKPGMGYVYGGVARTKINGLKSELKIEGYTIVECNIFHFLRGANIRNPTSRLLLIPINGTATLSKAGPLLQEEAYLIENMKENEDKGKIGDNRVPLFGNSLDIVIAVLKADVEK</sequence>
<dbReference type="Proteomes" id="UP000465266">
    <property type="component" value="Unassembled WGS sequence"/>
</dbReference>
<comment type="caution">
    <text evidence="1">The sequence shown here is derived from an EMBL/GenBank/DDBJ whole genome shotgun (WGS) entry which is preliminary data.</text>
</comment>
<dbReference type="EMBL" id="BLKG01000090">
    <property type="protein sequence ID" value="GFF93331.1"/>
    <property type="molecule type" value="Genomic_DNA"/>
</dbReference>
<proteinExistence type="predicted"/>
<reference evidence="1 2" key="1">
    <citation type="submission" date="2020-01" db="EMBL/GenBank/DDBJ databases">
        <title>Draft genome sequence of Aspergillus udagawae IFM 53868.</title>
        <authorList>
            <person name="Takahashi H."/>
            <person name="Yaguchi T."/>
        </authorList>
    </citation>
    <scope>NUCLEOTIDE SEQUENCE [LARGE SCALE GENOMIC DNA]</scope>
    <source>
        <strain evidence="1 2">IFM 53868</strain>
    </source>
</reference>
<accession>A0ABQ1B6P0</accession>